<evidence type="ECO:0000313" key="13">
    <source>
        <dbReference type="EMBL" id="STO97388.1"/>
    </source>
</evidence>
<dbReference type="InterPro" id="IPR027417">
    <property type="entry name" value="P-loop_NTPase"/>
</dbReference>
<evidence type="ECO:0000256" key="2">
    <source>
        <dbReference type="ARBA" id="ARBA00022801"/>
    </source>
</evidence>
<feature type="region of interest" description="Disordered" evidence="10">
    <location>
        <begin position="833"/>
        <end position="864"/>
    </location>
</feature>
<dbReference type="PROSITE" id="PS51198">
    <property type="entry name" value="UVRD_HELICASE_ATP_BIND"/>
    <property type="match status" value="1"/>
</dbReference>
<protein>
    <recommendedName>
        <fullName evidence="7">DNA 3'-5' helicase</fullName>
        <ecNumber evidence="7">5.6.2.4</ecNumber>
    </recommendedName>
</protein>
<evidence type="ECO:0000259" key="11">
    <source>
        <dbReference type="PROSITE" id="PS51198"/>
    </source>
</evidence>
<dbReference type="EMBL" id="UGHV01000001">
    <property type="protein sequence ID" value="STO97388.1"/>
    <property type="molecule type" value="Genomic_DNA"/>
</dbReference>
<dbReference type="Proteomes" id="UP000254841">
    <property type="component" value="Unassembled WGS sequence"/>
</dbReference>
<keyword evidence="3 9" id="KW-0347">Helicase</keyword>
<keyword evidence="1 9" id="KW-0547">Nucleotide-binding</keyword>
<gene>
    <name evidence="13" type="primary">recB</name>
    <name evidence="13" type="ORF">NCTC12410_01214</name>
</gene>
<dbReference type="OrthoDB" id="9810135at2"/>
<keyword evidence="5" id="KW-0413">Isomerase</keyword>
<dbReference type="PROSITE" id="PS51217">
    <property type="entry name" value="UVRD_HELICASE_CTER"/>
    <property type="match status" value="1"/>
</dbReference>
<dbReference type="InterPro" id="IPR014016">
    <property type="entry name" value="UvrD-like_ATP-bd"/>
</dbReference>
<dbReference type="RefSeq" id="WP_115011625.1">
    <property type="nucleotide sequence ID" value="NZ_UGHV01000001.1"/>
</dbReference>
<keyword evidence="2 9" id="KW-0378">Hydrolase</keyword>
<sequence>MRATTQDVSQNAPAISLKTPLLALKASAGSGKTFALATRYIILLFQGARAHEILAITFTRKATKEMQERIQNALCDLAQGVQGAFYQSLLAEGFSPQEIAHNAPRIYQAFLRDRARILTIDAFFTTILKKFSYFAGLRADFTMIDDGQSALESIKESFLESSAKGSSLESLAKTCAALGLEFDRLFSFIQAGFEDRLHFSNAMLKRYRELDTNTLLAHSRDKQARVMILLQEVRQILTSAGERLEMPLSTQGYNALSFASFEEFLDKDKITWLMQEPSAYQYFKKILTKDEVTNIQVCERIEEIKQCMGEIFASKERATLAQIARMITQYSLAHKRVLAARNMLGFSDCMLELYSLLAQELESNLEPSVDSRDLVDSRLVIDPLFFYFRLDTTIAHILIDEFQDTNPMQYRILQPLIDEICAGFGAHGKEHRSFFIVGDSKQSIYRFRGSESGFFDKVAGELRLNVQNLPYNYRSYSEIVGFVNAVFARVFSDYIPQQLPKESDKNGGFVRVCKLHIKSQKSSGRVSKQEVEPAMLDYAIQTLGELLESRVNAQDIAFLCFKNTEAQSLRNAIKAHFPHINIVLEARAKITDEKSVKALLCALQLANFVRTKLESRLDSSALLASDEARFYLYKLVKLLGGKAFVSPSPSAIAQTFLHALERCPIDTKPSRYLLAFIKAFGLGDKSAQLLLEYSLESSSIEELFTQLEAQIPDAPKDDQQGLRILTIHKSKGLEFPYVVVLDRFSKAPNDNAQILHTQDKKVLLHLQELHKRRKELDERYKQAQELRATQSTIEDNNVLYVACTRAQKGLIIIARQEQSSLLPIINNLPAQLESTQQDPKASSTKAHKHNAHTPITTEAKDSDPILQESLYHPEIVLESGAIIQSQILKPKPKSTPQILQQEHFGKQEFPTTQAQDGFVPHIASMRFGEALHLGLEYQVGFGVAKERVREILRYKFGLESSALDAIDSRIQALRSDPRFLALLERAGGGKVLVEVPLFTDWTLRRLDVLVHCVCEDREEFIVVDYKSGAPRSEHTKQVQEYMQALRYAYGEQIECQGYVAYIRDPIQVVSVV</sequence>
<evidence type="ECO:0000313" key="14">
    <source>
        <dbReference type="Proteomes" id="UP000254841"/>
    </source>
</evidence>
<evidence type="ECO:0000256" key="10">
    <source>
        <dbReference type="SAM" id="MobiDB-lite"/>
    </source>
</evidence>
<reference evidence="13 14" key="1">
    <citation type="submission" date="2018-06" db="EMBL/GenBank/DDBJ databases">
        <authorList>
            <consortium name="Pathogen Informatics"/>
            <person name="Doyle S."/>
        </authorList>
    </citation>
    <scope>NUCLEOTIDE SEQUENCE [LARGE SCALE GENOMIC DNA]</scope>
    <source>
        <strain evidence="13 14">NCTC12410</strain>
    </source>
</reference>
<dbReference type="Gene3D" id="3.40.50.300">
    <property type="entry name" value="P-loop containing nucleotide triphosphate hydrolases"/>
    <property type="match status" value="4"/>
</dbReference>
<name>A0A377J4U9_9HELI</name>
<feature type="domain" description="UvrD-like helicase C-terminal" evidence="12">
    <location>
        <begin position="477"/>
        <end position="732"/>
    </location>
</feature>
<dbReference type="GO" id="GO:0000725">
    <property type="term" value="P:recombinational repair"/>
    <property type="evidence" value="ECO:0007669"/>
    <property type="project" value="TreeGrafter"/>
</dbReference>
<evidence type="ECO:0000256" key="4">
    <source>
        <dbReference type="ARBA" id="ARBA00022840"/>
    </source>
</evidence>
<dbReference type="Pfam" id="PF13361">
    <property type="entry name" value="UvrD_C"/>
    <property type="match status" value="1"/>
</dbReference>
<accession>A0A377J4U9</accession>
<dbReference type="InterPro" id="IPR000212">
    <property type="entry name" value="DNA_helicase_UvrD/REP"/>
</dbReference>
<organism evidence="13 14">
    <name type="scientific">Helicobacter canis</name>
    <dbReference type="NCBI Taxonomy" id="29419"/>
    <lineage>
        <taxon>Bacteria</taxon>
        <taxon>Pseudomonadati</taxon>
        <taxon>Campylobacterota</taxon>
        <taxon>Epsilonproteobacteria</taxon>
        <taxon>Campylobacterales</taxon>
        <taxon>Helicobacteraceae</taxon>
        <taxon>Helicobacter</taxon>
    </lineage>
</organism>
<dbReference type="GO" id="GO:0005524">
    <property type="term" value="F:ATP binding"/>
    <property type="evidence" value="ECO:0007669"/>
    <property type="project" value="UniProtKB-UniRule"/>
</dbReference>
<dbReference type="SUPFAM" id="SSF52540">
    <property type="entry name" value="P-loop containing nucleoside triphosphate hydrolases"/>
    <property type="match status" value="1"/>
</dbReference>
<dbReference type="GO" id="GO:0043138">
    <property type="term" value="F:3'-5' DNA helicase activity"/>
    <property type="evidence" value="ECO:0007669"/>
    <property type="project" value="UniProtKB-EC"/>
</dbReference>
<evidence type="ECO:0000256" key="5">
    <source>
        <dbReference type="ARBA" id="ARBA00023235"/>
    </source>
</evidence>
<feature type="binding site" evidence="9">
    <location>
        <begin position="26"/>
        <end position="33"/>
    </location>
    <ligand>
        <name>ATP</name>
        <dbReference type="ChEBI" id="CHEBI:30616"/>
    </ligand>
</feature>
<dbReference type="GO" id="GO:0003677">
    <property type="term" value="F:DNA binding"/>
    <property type="evidence" value="ECO:0007669"/>
    <property type="project" value="InterPro"/>
</dbReference>
<keyword evidence="4 9" id="KW-0067">ATP-binding</keyword>
<feature type="compositionally biased region" description="Polar residues" evidence="10">
    <location>
        <begin position="833"/>
        <end position="844"/>
    </location>
</feature>
<dbReference type="GO" id="GO:0005829">
    <property type="term" value="C:cytosol"/>
    <property type="evidence" value="ECO:0007669"/>
    <property type="project" value="TreeGrafter"/>
</dbReference>
<comment type="catalytic activity">
    <reaction evidence="6">
        <text>Couples ATP hydrolysis with the unwinding of duplex DNA by translocating in the 3'-5' direction.</text>
        <dbReference type="EC" id="5.6.2.4"/>
    </reaction>
</comment>
<feature type="domain" description="UvrD-like helicase ATP-binding" evidence="11">
    <location>
        <begin position="5"/>
        <end position="476"/>
    </location>
</feature>
<evidence type="ECO:0000259" key="12">
    <source>
        <dbReference type="PROSITE" id="PS51217"/>
    </source>
</evidence>
<dbReference type="Pfam" id="PF00580">
    <property type="entry name" value="UvrD-helicase"/>
    <property type="match status" value="1"/>
</dbReference>
<evidence type="ECO:0000256" key="9">
    <source>
        <dbReference type="PROSITE-ProRule" id="PRU00560"/>
    </source>
</evidence>
<evidence type="ECO:0000256" key="7">
    <source>
        <dbReference type="ARBA" id="ARBA00034808"/>
    </source>
</evidence>
<comment type="catalytic activity">
    <reaction evidence="8">
        <text>ATP + H2O = ADP + phosphate + H(+)</text>
        <dbReference type="Rhea" id="RHEA:13065"/>
        <dbReference type="ChEBI" id="CHEBI:15377"/>
        <dbReference type="ChEBI" id="CHEBI:15378"/>
        <dbReference type="ChEBI" id="CHEBI:30616"/>
        <dbReference type="ChEBI" id="CHEBI:43474"/>
        <dbReference type="ChEBI" id="CHEBI:456216"/>
        <dbReference type="EC" id="5.6.2.4"/>
    </reaction>
</comment>
<dbReference type="AlphaFoldDB" id="A0A377J4U9"/>
<evidence type="ECO:0000256" key="1">
    <source>
        <dbReference type="ARBA" id="ARBA00022741"/>
    </source>
</evidence>
<evidence type="ECO:0000256" key="8">
    <source>
        <dbReference type="ARBA" id="ARBA00048988"/>
    </source>
</evidence>
<dbReference type="InterPro" id="IPR014017">
    <property type="entry name" value="DNA_helicase_UvrD-like_C"/>
</dbReference>
<dbReference type="PANTHER" id="PTHR11070:SF67">
    <property type="entry name" value="DNA 3'-5' HELICASE"/>
    <property type="match status" value="1"/>
</dbReference>
<dbReference type="GO" id="GO:0016887">
    <property type="term" value="F:ATP hydrolysis activity"/>
    <property type="evidence" value="ECO:0007669"/>
    <property type="project" value="RHEA"/>
</dbReference>
<evidence type="ECO:0000256" key="6">
    <source>
        <dbReference type="ARBA" id="ARBA00034617"/>
    </source>
</evidence>
<proteinExistence type="predicted"/>
<dbReference type="EC" id="5.6.2.4" evidence="7"/>
<dbReference type="PANTHER" id="PTHR11070">
    <property type="entry name" value="UVRD / RECB / PCRA DNA HELICASE FAMILY MEMBER"/>
    <property type="match status" value="1"/>
</dbReference>
<evidence type="ECO:0000256" key="3">
    <source>
        <dbReference type="ARBA" id="ARBA00022806"/>
    </source>
</evidence>